<dbReference type="RefSeq" id="WP_031503540.1">
    <property type="nucleotide sequence ID" value="NZ_JASZ02000004.1"/>
</dbReference>
<gene>
    <name evidence="2" type="ORF">AP75_03395</name>
</gene>
<evidence type="ECO:0000313" key="2">
    <source>
        <dbReference type="EMBL" id="OWK98908.1"/>
    </source>
</evidence>
<keyword evidence="3" id="KW-1185">Reference proteome</keyword>
<dbReference type="EMBL" id="JASZ02000004">
    <property type="protein sequence ID" value="OWK98908.1"/>
    <property type="molecule type" value="Genomic_DNA"/>
</dbReference>
<dbReference type="Proteomes" id="UP000197587">
    <property type="component" value="Unassembled WGS sequence"/>
</dbReference>
<comment type="caution">
    <text evidence="2">The sequence shown here is derived from an EMBL/GenBank/DDBJ whole genome shotgun (WGS) entry which is preliminary data.</text>
</comment>
<keyword evidence="1" id="KW-0812">Transmembrane</keyword>
<name>A0A246BB47_9FLAO</name>
<reference evidence="2 3" key="1">
    <citation type="submission" date="2017-05" db="EMBL/GenBank/DDBJ databases">
        <title>Genome of Chryseobacterium haifense.</title>
        <authorList>
            <person name="Newman J.D."/>
        </authorList>
    </citation>
    <scope>NUCLEOTIDE SEQUENCE [LARGE SCALE GENOMIC DNA]</scope>
    <source>
        <strain evidence="2 3">DSM 19056</strain>
    </source>
</reference>
<organism evidence="2 3">
    <name type="scientific">Kaistella haifensis DSM 19056</name>
    <dbReference type="NCBI Taxonomy" id="1450526"/>
    <lineage>
        <taxon>Bacteria</taxon>
        <taxon>Pseudomonadati</taxon>
        <taxon>Bacteroidota</taxon>
        <taxon>Flavobacteriia</taxon>
        <taxon>Flavobacteriales</taxon>
        <taxon>Weeksellaceae</taxon>
        <taxon>Chryseobacterium group</taxon>
        <taxon>Kaistella</taxon>
    </lineage>
</organism>
<evidence type="ECO:0000256" key="1">
    <source>
        <dbReference type="SAM" id="Phobius"/>
    </source>
</evidence>
<keyword evidence="1" id="KW-0472">Membrane</keyword>
<feature type="transmembrane region" description="Helical" evidence="1">
    <location>
        <begin position="25"/>
        <end position="46"/>
    </location>
</feature>
<dbReference type="AlphaFoldDB" id="A0A246BB47"/>
<accession>A0A246BB47</accession>
<evidence type="ECO:0000313" key="3">
    <source>
        <dbReference type="Proteomes" id="UP000197587"/>
    </source>
</evidence>
<sequence length="78" mass="9042">MTSFFLFLSDAFKWSFGFFDVAGNVLNWVLFLVASALFTYWCYVLVATLGGDKDKEYFSPTEGHHPYYDPKIHSKKTK</sequence>
<proteinExistence type="predicted"/>
<evidence type="ECO:0008006" key="4">
    <source>
        <dbReference type="Google" id="ProtNLM"/>
    </source>
</evidence>
<keyword evidence="1" id="KW-1133">Transmembrane helix</keyword>
<protein>
    <recommendedName>
        <fullName evidence="4">Polysaccharide deacetylase</fullName>
    </recommendedName>
</protein>